<dbReference type="InterPro" id="IPR015967">
    <property type="entry name" value="Rcmb_RecR_Znf"/>
</dbReference>
<dbReference type="GO" id="GO:0003677">
    <property type="term" value="F:DNA binding"/>
    <property type="evidence" value="ECO:0007669"/>
    <property type="project" value="UniProtKB-UniRule"/>
</dbReference>
<dbReference type="PROSITE" id="PS01300">
    <property type="entry name" value="RECR"/>
    <property type="match status" value="1"/>
</dbReference>
<dbReference type="EMBL" id="OCNF01000017">
    <property type="protein sequence ID" value="SOD69598.1"/>
    <property type="molecule type" value="Genomic_DNA"/>
</dbReference>
<dbReference type="AlphaFoldDB" id="A0A286EFC4"/>
<accession>A0A286EFC4</accession>
<dbReference type="InterPro" id="IPR034137">
    <property type="entry name" value="TOPRIM_RecR"/>
</dbReference>
<keyword evidence="6 7" id="KW-0234">DNA repair</keyword>
<dbReference type="RefSeq" id="WP_097114743.1">
    <property type="nucleotide sequence ID" value="NZ_CP083931.1"/>
</dbReference>
<dbReference type="Gene3D" id="3.40.1360.10">
    <property type="match status" value="1"/>
</dbReference>
<dbReference type="PROSITE" id="PS50880">
    <property type="entry name" value="TOPRIM"/>
    <property type="match status" value="1"/>
</dbReference>
<comment type="similarity">
    <text evidence="7">Belongs to the RecR family.</text>
</comment>
<evidence type="ECO:0000256" key="7">
    <source>
        <dbReference type="HAMAP-Rule" id="MF_00017"/>
    </source>
</evidence>
<keyword evidence="10" id="KW-1185">Reference proteome</keyword>
<dbReference type="GO" id="GO:0006281">
    <property type="term" value="P:DNA repair"/>
    <property type="evidence" value="ECO:0007669"/>
    <property type="project" value="UniProtKB-UniRule"/>
</dbReference>
<dbReference type="InterPro" id="IPR023627">
    <property type="entry name" value="Rcmb_RecR"/>
</dbReference>
<dbReference type="HAMAP" id="MF_00017">
    <property type="entry name" value="RecR"/>
    <property type="match status" value="1"/>
</dbReference>
<evidence type="ECO:0000256" key="4">
    <source>
        <dbReference type="ARBA" id="ARBA00022833"/>
    </source>
</evidence>
<dbReference type="InterPro" id="IPR006171">
    <property type="entry name" value="TOPRIM_dom"/>
</dbReference>
<keyword evidence="1 7" id="KW-0479">Metal-binding</keyword>
<feature type="zinc finger region" description="C4-type" evidence="7">
    <location>
        <begin position="59"/>
        <end position="74"/>
    </location>
</feature>
<evidence type="ECO:0000256" key="5">
    <source>
        <dbReference type="ARBA" id="ARBA00023172"/>
    </source>
</evidence>
<comment type="function">
    <text evidence="7">May play a role in DNA repair. It seems to be involved in an RecBC-independent recombinational process of DNA repair. It may act with RecF and RecO.</text>
</comment>
<dbReference type="GO" id="GO:0008270">
    <property type="term" value="F:zinc ion binding"/>
    <property type="evidence" value="ECO:0007669"/>
    <property type="project" value="UniProtKB-KW"/>
</dbReference>
<organism evidence="9 10">
    <name type="scientific">Alysiella filiformis DSM 16848</name>
    <dbReference type="NCBI Taxonomy" id="1120981"/>
    <lineage>
        <taxon>Bacteria</taxon>
        <taxon>Pseudomonadati</taxon>
        <taxon>Pseudomonadota</taxon>
        <taxon>Betaproteobacteria</taxon>
        <taxon>Neisseriales</taxon>
        <taxon>Neisseriaceae</taxon>
        <taxon>Alysiella</taxon>
    </lineage>
</organism>
<dbReference type="SUPFAM" id="SSF111304">
    <property type="entry name" value="Recombination protein RecR"/>
    <property type="match status" value="1"/>
</dbReference>
<keyword evidence="2 7" id="KW-0227">DNA damage</keyword>
<gene>
    <name evidence="7" type="primary">recR</name>
    <name evidence="9" type="ORF">SAMN02746062_01752</name>
</gene>
<dbReference type="Gene3D" id="1.10.8.420">
    <property type="entry name" value="RecR Domain 1"/>
    <property type="match status" value="1"/>
</dbReference>
<evidence type="ECO:0000313" key="9">
    <source>
        <dbReference type="EMBL" id="SOD69598.1"/>
    </source>
</evidence>
<feature type="domain" description="Toprim" evidence="8">
    <location>
        <begin position="82"/>
        <end position="177"/>
    </location>
</feature>
<evidence type="ECO:0000259" key="8">
    <source>
        <dbReference type="PROSITE" id="PS50880"/>
    </source>
</evidence>
<proteinExistence type="inferred from homology"/>
<dbReference type="PANTHER" id="PTHR30446:SF0">
    <property type="entry name" value="RECOMBINATION PROTEIN RECR"/>
    <property type="match status" value="1"/>
</dbReference>
<dbReference type="PANTHER" id="PTHR30446">
    <property type="entry name" value="RECOMBINATION PROTEIN RECR"/>
    <property type="match status" value="1"/>
</dbReference>
<evidence type="ECO:0000256" key="3">
    <source>
        <dbReference type="ARBA" id="ARBA00022771"/>
    </source>
</evidence>
<protein>
    <recommendedName>
        <fullName evidence="7">Recombination protein RecR</fullName>
    </recommendedName>
</protein>
<keyword evidence="5 7" id="KW-0233">DNA recombination</keyword>
<name>A0A286EFC4_9NEIS</name>
<sequence>MSNKKIDAYANLIKHLQILPNVGVKTAQRMAHTLLQHNRQGAADLVQAIELALKQVNHCQMCNTFCEDALCGICTNVQRDPTRLMIVHMPADVAAMEAARCHDGLYFVLMGYVNPTQNMDLSQIALEKLVARLSDSPVQEIIIATAFTAEGDATAYILSELLKQQPYKVSRLARGMPLGSELEYVDAGTLAQAVYQRNLLQEHS</sequence>
<dbReference type="CDD" id="cd01025">
    <property type="entry name" value="TOPRIM_recR"/>
    <property type="match status" value="1"/>
</dbReference>
<dbReference type="Proteomes" id="UP000219669">
    <property type="component" value="Unassembled WGS sequence"/>
</dbReference>
<dbReference type="Pfam" id="PF13662">
    <property type="entry name" value="Toprim_4"/>
    <property type="match status" value="1"/>
</dbReference>
<evidence type="ECO:0000313" key="10">
    <source>
        <dbReference type="Proteomes" id="UP000219669"/>
    </source>
</evidence>
<keyword evidence="3 7" id="KW-0863">Zinc-finger</keyword>
<dbReference type="GO" id="GO:0006310">
    <property type="term" value="P:DNA recombination"/>
    <property type="evidence" value="ECO:0007669"/>
    <property type="project" value="UniProtKB-UniRule"/>
</dbReference>
<evidence type="ECO:0000256" key="6">
    <source>
        <dbReference type="ARBA" id="ARBA00023204"/>
    </source>
</evidence>
<evidence type="ECO:0000256" key="1">
    <source>
        <dbReference type="ARBA" id="ARBA00022723"/>
    </source>
</evidence>
<dbReference type="Pfam" id="PF21175">
    <property type="entry name" value="RecR_C"/>
    <property type="match status" value="1"/>
</dbReference>
<dbReference type="NCBIfam" id="TIGR00615">
    <property type="entry name" value="recR"/>
    <property type="match status" value="1"/>
</dbReference>
<dbReference type="SMART" id="SM00493">
    <property type="entry name" value="TOPRIM"/>
    <property type="match status" value="1"/>
</dbReference>
<dbReference type="Pfam" id="PF21176">
    <property type="entry name" value="RecR_HhH"/>
    <property type="match status" value="1"/>
</dbReference>
<reference evidence="9 10" key="1">
    <citation type="submission" date="2017-09" db="EMBL/GenBank/DDBJ databases">
        <authorList>
            <person name="Ehlers B."/>
            <person name="Leendertz F.H."/>
        </authorList>
    </citation>
    <scope>NUCLEOTIDE SEQUENCE [LARGE SCALE GENOMIC DNA]</scope>
    <source>
        <strain evidence="9 10">DSM 16848</strain>
    </source>
</reference>
<dbReference type="OrthoDB" id="9802672at2"/>
<keyword evidence="4 7" id="KW-0862">Zinc</keyword>
<dbReference type="InterPro" id="IPR000093">
    <property type="entry name" value="DNA_Rcmb_RecR"/>
</dbReference>
<evidence type="ECO:0000256" key="2">
    <source>
        <dbReference type="ARBA" id="ARBA00022763"/>
    </source>
</evidence>
<dbReference type="Pfam" id="PF02132">
    <property type="entry name" value="RecR_ZnF"/>
    <property type="match status" value="1"/>
</dbReference>